<organism evidence="2 3">
    <name type="scientific">Natribacillus halophilus</name>
    <dbReference type="NCBI Taxonomy" id="549003"/>
    <lineage>
        <taxon>Bacteria</taxon>
        <taxon>Bacillati</taxon>
        <taxon>Bacillota</taxon>
        <taxon>Bacilli</taxon>
        <taxon>Bacillales</taxon>
        <taxon>Bacillaceae</taxon>
        <taxon>Natribacillus</taxon>
    </lineage>
</organism>
<reference evidence="2 3" key="1">
    <citation type="submission" date="2016-10" db="EMBL/GenBank/DDBJ databases">
        <authorList>
            <person name="de Groot N.N."/>
        </authorList>
    </citation>
    <scope>NUCLEOTIDE SEQUENCE [LARGE SCALE GENOMIC DNA]</scope>
    <source>
        <strain evidence="2 3">DSM 21771</strain>
    </source>
</reference>
<dbReference type="InterPro" id="IPR036249">
    <property type="entry name" value="Thioredoxin-like_sf"/>
</dbReference>
<dbReference type="Gene3D" id="3.40.30.10">
    <property type="entry name" value="Glutaredoxin"/>
    <property type="match status" value="1"/>
</dbReference>
<dbReference type="OrthoDB" id="411356at2"/>
<protein>
    <submittedName>
        <fullName evidence="2">Thioredoxin</fullName>
    </submittedName>
</protein>
<dbReference type="CDD" id="cd02947">
    <property type="entry name" value="TRX_family"/>
    <property type="match status" value="1"/>
</dbReference>
<dbReference type="Pfam" id="PF00085">
    <property type="entry name" value="Thioredoxin"/>
    <property type="match status" value="1"/>
</dbReference>
<keyword evidence="3" id="KW-1185">Reference proteome</keyword>
<evidence type="ECO:0000259" key="1">
    <source>
        <dbReference type="Pfam" id="PF00085"/>
    </source>
</evidence>
<sequence>MAHFLELKTIEEVNQFLVNNDVTFLFLSSESCSVCHALWPKVQEMVSQFPQIKLAHIDVDQVKEVAGQFLVFTAPILLLFKGQKEVMREDRFVRMDQLRHRLESISIKSTE</sequence>
<evidence type="ECO:0000313" key="3">
    <source>
        <dbReference type="Proteomes" id="UP000198853"/>
    </source>
</evidence>
<evidence type="ECO:0000313" key="2">
    <source>
        <dbReference type="EMBL" id="SDI56900.1"/>
    </source>
</evidence>
<gene>
    <name evidence="2" type="ORF">SAMN04488123_103175</name>
</gene>
<accession>A0A1G8LNX2</accession>
<dbReference type="InterPro" id="IPR013766">
    <property type="entry name" value="Thioredoxin_domain"/>
</dbReference>
<proteinExistence type="predicted"/>
<name>A0A1G8LNX2_9BACI</name>
<dbReference type="EMBL" id="FNEN01000003">
    <property type="protein sequence ID" value="SDI56900.1"/>
    <property type="molecule type" value="Genomic_DNA"/>
</dbReference>
<dbReference type="AlphaFoldDB" id="A0A1G8LNX2"/>
<dbReference type="Proteomes" id="UP000198853">
    <property type="component" value="Unassembled WGS sequence"/>
</dbReference>
<dbReference type="SUPFAM" id="SSF52833">
    <property type="entry name" value="Thioredoxin-like"/>
    <property type="match status" value="1"/>
</dbReference>
<feature type="domain" description="Thioredoxin" evidence="1">
    <location>
        <begin position="14"/>
        <end position="98"/>
    </location>
</feature>
<dbReference type="RefSeq" id="WP_090396701.1">
    <property type="nucleotide sequence ID" value="NZ_FNEN01000003.1"/>
</dbReference>